<gene>
    <name evidence="1" type="ORF">rCG_37342</name>
</gene>
<evidence type="ECO:0000313" key="1">
    <source>
        <dbReference type="EMBL" id="EDL86057.1"/>
    </source>
</evidence>
<organism evidence="1 2">
    <name type="scientific">Rattus norvegicus</name>
    <name type="common">Rat</name>
    <dbReference type="NCBI Taxonomy" id="10116"/>
    <lineage>
        <taxon>Eukaryota</taxon>
        <taxon>Metazoa</taxon>
        <taxon>Chordata</taxon>
        <taxon>Craniata</taxon>
        <taxon>Vertebrata</taxon>
        <taxon>Euteleostomi</taxon>
        <taxon>Mammalia</taxon>
        <taxon>Eutheria</taxon>
        <taxon>Euarchontoglires</taxon>
        <taxon>Glires</taxon>
        <taxon>Rodentia</taxon>
        <taxon>Myomorpha</taxon>
        <taxon>Muroidea</taxon>
        <taxon>Muridae</taxon>
        <taxon>Murinae</taxon>
        <taxon>Rattus</taxon>
    </lineage>
</organism>
<dbReference type="Proteomes" id="UP000234681">
    <property type="component" value="Chromosome 3"/>
</dbReference>
<dbReference type="AlphaFoldDB" id="A6KHQ3"/>
<proteinExistence type="predicted"/>
<name>A6KHQ3_RAT</name>
<accession>A6KHQ3</accession>
<evidence type="ECO:0000313" key="2">
    <source>
        <dbReference type="Proteomes" id="UP000234681"/>
    </source>
</evidence>
<dbReference type="EMBL" id="CH474050">
    <property type="protein sequence ID" value="EDL86057.1"/>
    <property type="molecule type" value="Genomic_DNA"/>
</dbReference>
<sequence length="34" mass="4034">MRSPLLRMSLTLKTFLPRQGRERRGIFPDYIRAG</sequence>
<protein>
    <submittedName>
        <fullName evidence="1">RCG37342</fullName>
    </submittedName>
</protein>
<reference evidence="1 2" key="1">
    <citation type="submission" date="2005-09" db="EMBL/GenBank/DDBJ databases">
        <authorList>
            <person name="Mural R.J."/>
            <person name="Li P.W."/>
            <person name="Adams M.D."/>
            <person name="Amanatides P.G."/>
            <person name="Baden-Tillson H."/>
            <person name="Barnstead M."/>
            <person name="Chin S.H."/>
            <person name="Dew I."/>
            <person name="Evans C.A."/>
            <person name="Ferriera S."/>
            <person name="Flanigan M."/>
            <person name="Fosler C."/>
            <person name="Glodek A."/>
            <person name="Gu Z."/>
            <person name="Holt R.A."/>
            <person name="Jennings D."/>
            <person name="Kraft C.L."/>
            <person name="Lu F."/>
            <person name="Nguyen T."/>
            <person name="Nusskern D.R."/>
            <person name="Pfannkoch C.M."/>
            <person name="Sitter C."/>
            <person name="Sutton G.G."/>
            <person name="Venter J.C."/>
            <person name="Wang Z."/>
            <person name="Woodage T."/>
            <person name="Zheng X.H."/>
            <person name="Zhong F."/>
        </authorList>
    </citation>
    <scope>NUCLEOTIDE SEQUENCE [LARGE SCALE GENOMIC DNA]</scope>
    <source>
        <strain>BN</strain>
        <strain evidence="2">Sprague-Dawley</strain>
    </source>
</reference>